<reference evidence="2 3" key="1">
    <citation type="submission" date="2016-10" db="EMBL/GenBank/DDBJ databases">
        <authorList>
            <person name="de Groot N.N."/>
        </authorList>
    </citation>
    <scope>NUCLEOTIDE SEQUENCE [LARGE SCALE GENOMIC DNA]</scope>
    <source>
        <strain evidence="2 3">CGMCC 1.8925</strain>
    </source>
</reference>
<dbReference type="STRING" id="336292.SAMN05660710_03177"/>
<evidence type="ECO:0000313" key="3">
    <source>
        <dbReference type="Proteomes" id="UP000199502"/>
    </source>
</evidence>
<keyword evidence="1" id="KW-0472">Membrane</keyword>
<protein>
    <submittedName>
        <fullName evidence="2">Uncharacterized protein</fullName>
    </submittedName>
</protein>
<keyword evidence="1" id="KW-0812">Transmembrane</keyword>
<gene>
    <name evidence="2" type="ORF">SAMN05660710_03177</name>
</gene>
<feature type="transmembrane region" description="Helical" evidence="1">
    <location>
        <begin position="6"/>
        <end position="26"/>
    </location>
</feature>
<keyword evidence="3" id="KW-1185">Reference proteome</keyword>
<dbReference type="AlphaFoldDB" id="A0A1G5JES7"/>
<accession>A0A1G5JES7</accession>
<organism evidence="2 3">
    <name type="scientific">Paracoccus tibetensis</name>
    <dbReference type="NCBI Taxonomy" id="336292"/>
    <lineage>
        <taxon>Bacteria</taxon>
        <taxon>Pseudomonadati</taxon>
        <taxon>Pseudomonadota</taxon>
        <taxon>Alphaproteobacteria</taxon>
        <taxon>Rhodobacterales</taxon>
        <taxon>Paracoccaceae</taxon>
        <taxon>Paracoccus</taxon>
    </lineage>
</organism>
<name>A0A1G5JES7_9RHOB</name>
<feature type="transmembrane region" description="Helical" evidence="1">
    <location>
        <begin position="71"/>
        <end position="92"/>
    </location>
</feature>
<keyword evidence="1" id="KW-1133">Transmembrane helix</keyword>
<dbReference type="EMBL" id="FMVT01000012">
    <property type="protein sequence ID" value="SCY86787.1"/>
    <property type="molecule type" value="Genomic_DNA"/>
</dbReference>
<evidence type="ECO:0000313" key="2">
    <source>
        <dbReference type="EMBL" id="SCY86787.1"/>
    </source>
</evidence>
<dbReference type="Proteomes" id="UP000199502">
    <property type="component" value="Unassembled WGS sequence"/>
</dbReference>
<sequence>MGALIRLVLFLLVAELVFFVLLRLYLRSLRLERLERQWDARHPDAAGDTAARRAFVARAMTGFERSLKARLAWLVFVLPTAAVLAIVVLVNWR</sequence>
<dbReference type="RefSeq" id="WP_245686698.1">
    <property type="nucleotide sequence ID" value="NZ_FMVT01000012.1"/>
</dbReference>
<proteinExistence type="predicted"/>
<evidence type="ECO:0000256" key="1">
    <source>
        <dbReference type="SAM" id="Phobius"/>
    </source>
</evidence>